<reference evidence="1" key="1">
    <citation type="submission" date="2023-11" db="EMBL/GenBank/DDBJ databases">
        <authorList>
            <person name="Poullet M."/>
        </authorList>
    </citation>
    <scope>NUCLEOTIDE SEQUENCE</scope>
    <source>
        <strain evidence="1">E1834</strain>
    </source>
</reference>
<evidence type="ECO:0000313" key="1">
    <source>
        <dbReference type="EMBL" id="CAK5022480.1"/>
    </source>
</evidence>
<dbReference type="EMBL" id="CAVMJV010000004">
    <property type="protein sequence ID" value="CAK5022480.1"/>
    <property type="molecule type" value="Genomic_DNA"/>
</dbReference>
<name>A0ACB0XXB3_MELEN</name>
<accession>A0ACB0XXB3</accession>
<evidence type="ECO:0000313" key="2">
    <source>
        <dbReference type="Proteomes" id="UP001497535"/>
    </source>
</evidence>
<protein>
    <submittedName>
        <fullName evidence="1">Uncharacterized protein</fullName>
    </submittedName>
</protein>
<comment type="caution">
    <text evidence="1">The sequence shown here is derived from an EMBL/GenBank/DDBJ whole genome shotgun (WGS) entry which is preliminary data.</text>
</comment>
<keyword evidence="2" id="KW-1185">Reference proteome</keyword>
<dbReference type="Proteomes" id="UP001497535">
    <property type="component" value="Unassembled WGS sequence"/>
</dbReference>
<proteinExistence type="predicted"/>
<gene>
    <name evidence="1" type="ORF">MENTE1834_LOCUS4918</name>
</gene>
<sequence>MISEDSIIRDGDYSILQKVGGEQLRPCRLLSGQRALIEKLSFDPTIAFGKPFGIFEVCSNGKTSTDLSQNESSSDIYQIEHRESKLQQNDNIGLDSSVNGFVSKLVNGNSSFKDRSQFSKEKYVRKMTKKHSGKVMISRPNIRLLCQSYFYKDPERLAHLRLDQLALLVQFLNIHSCGCNIFVYENTLGLLGAAVMERLDNQGNCIFLHRGDWPQSIPCIDAMNNRNQNNFLPLRITTLLQPDLLKDEEEADQQKIQRRQNLTSQEEMQNNSTINCDEEEDTSLQNMLERRVKRREKEKRALNLLAKNSINRNELLNEGELDGILLAGRTFDPEDVLKQVIDGLRLSGSVVIYSPIKQHILKAWSFLRSTNSFIDMQIQEQFCRTHQILPNQTHPLMQQTVTGGYILSAIKVLSNEKFKKLTTED</sequence>
<organism evidence="1 2">
    <name type="scientific">Meloidogyne enterolobii</name>
    <name type="common">Root-knot nematode worm</name>
    <name type="synonym">Meloidogyne mayaguensis</name>
    <dbReference type="NCBI Taxonomy" id="390850"/>
    <lineage>
        <taxon>Eukaryota</taxon>
        <taxon>Metazoa</taxon>
        <taxon>Ecdysozoa</taxon>
        <taxon>Nematoda</taxon>
        <taxon>Chromadorea</taxon>
        <taxon>Rhabditida</taxon>
        <taxon>Tylenchina</taxon>
        <taxon>Tylenchomorpha</taxon>
        <taxon>Tylenchoidea</taxon>
        <taxon>Meloidogynidae</taxon>
        <taxon>Meloidogyninae</taxon>
        <taxon>Meloidogyne</taxon>
    </lineage>
</organism>